<evidence type="ECO:0000256" key="5">
    <source>
        <dbReference type="ARBA" id="ARBA00010617"/>
    </source>
</evidence>
<dbReference type="GO" id="GO:0006629">
    <property type="term" value="P:lipid metabolic process"/>
    <property type="evidence" value="ECO:0007669"/>
    <property type="project" value="UniProtKB-ARBA"/>
</dbReference>
<organism evidence="21 22">
    <name type="scientific">Citrus x changshan-huyou</name>
    <dbReference type="NCBI Taxonomy" id="2935761"/>
    <lineage>
        <taxon>Eukaryota</taxon>
        <taxon>Viridiplantae</taxon>
        <taxon>Streptophyta</taxon>
        <taxon>Embryophyta</taxon>
        <taxon>Tracheophyta</taxon>
        <taxon>Spermatophyta</taxon>
        <taxon>Magnoliopsida</taxon>
        <taxon>eudicotyledons</taxon>
        <taxon>Gunneridae</taxon>
        <taxon>Pentapetalae</taxon>
        <taxon>rosids</taxon>
        <taxon>malvids</taxon>
        <taxon>Sapindales</taxon>
        <taxon>Rutaceae</taxon>
        <taxon>Aurantioideae</taxon>
        <taxon>Citrus</taxon>
    </lineage>
</organism>
<dbReference type="GO" id="GO:0016705">
    <property type="term" value="F:oxidoreductase activity, acting on paired donors, with incorporation or reduction of molecular oxygen"/>
    <property type="evidence" value="ECO:0007669"/>
    <property type="project" value="InterPro"/>
</dbReference>
<dbReference type="GO" id="GO:0020037">
    <property type="term" value="F:heme binding"/>
    <property type="evidence" value="ECO:0007669"/>
    <property type="project" value="InterPro"/>
</dbReference>
<evidence type="ECO:0000256" key="11">
    <source>
        <dbReference type="ARBA" id="ARBA00022698"/>
    </source>
</evidence>
<evidence type="ECO:0000256" key="17">
    <source>
        <dbReference type="ARBA" id="ARBA00023033"/>
    </source>
</evidence>
<feature type="binding site" description="axial binding residue" evidence="20">
    <location>
        <position position="467"/>
    </location>
    <ligand>
        <name>heme</name>
        <dbReference type="ChEBI" id="CHEBI:30413"/>
    </ligand>
    <ligandPart>
        <name>Fe</name>
        <dbReference type="ChEBI" id="CHEBI:18248"/>
    </ligandPart>
</feature>
<evidence type="ECO:0000313" key="22">
    <source>
        <dbReference type="Proteomes" id="UP001428341"/>
    </source>
</evidence>
<dbReference type="GO" id="GO:0004298">
    <property type="term" value="F:threonine-type endopeptidase activity"/>
    <property type="evidence" value="ECO:0007669"/>
    <property type="project" value="UniProtKB-KW"/>
</dbReference>
<evidence type="ECO:0000256" key="12">
    <source>
        <dbReference type="ARBA" id="ARBA00022723"/>
    </source>
</evidence>
<dbReference type="GO" id="GO:0004497">
    <property type="term" value="F:monooxygenase activity"/>
    <property type="evidence" value="ECO:0007669"/>
    <property type="project" value="UniProtKB-KW"/>
</dbReference>
<dbReference type="InterPro" id="IPR002401">
    <property type="entry name" value="Cyt_P450_E_grp-I"/>
</dbReference>
<keyword evidence="18" id="KW-0539">Nucleus</keyword>
<dbReference type="InterPro" id="IPR001353">
    <property type="entry name" value="Proteasome_sua/b"/>
</dbReference>
<sequence length="822" mass="92738">MATTRKLLFLVSDWFYAHICFWDIAAAASGLFILSCICQKLTNRGPMLWPVLGVLPSMFLHLNNMYDWATEALIKTGGTFYYRGVWMGGAHGILTADPSNIEYMVKTNFSNFPKGKNYRERFQDLLGDGIFNADSETWKEQRQMAKSHMHSSRFMEHSLQTMQDLVQQKLLRLTEKLVKSGDRFDLQEVLLRFTLDSICTAALGVDPGCLAIDLPEVPFAKAFEEATELSLFRFLLPPFIWKPMKLFGLGYERRLKIAIQIVQDFADKIVSDRRNKLRRLGSLIDQSDLLSRLMDTEEKNGHLPDKYYRDFSVSFILAGRDTTSVALTWFFWLLHKNLEVETKIRVEINEILSHKKGIIQLQDNVIFTAEELKKMVYLHAALSESLRLYPSVPIEMKQVEEDDAFPDGTMVKKGARVLYCTYSMARMESIWGKDCLEFKPERWIKDGQFVSENQFKYAVFNAGPRLCLGKKFAYMQMKMVAASILLRYSVKVDEDHNVVPKVTTTLYVKNGLMVTLKPRLDLDREALMSPLMNFMQIHHVCGFVRYSDMDNANIGIPPKGGFSFDLCRRNDMLSKKGIVPPPSYRKTGTTIVGLIFQNGVILGADTRATAGSIVCDKNCEKIHYMAPNIYCCGAGTAADTEAVTDMVSSQLQLHRYHTGRESRVVTALTLLKSHLFKYQGHVQAALVLGGVDATGPHLHTIYPHGSTDTLPFATMGSGSLAAMAVFESKYREGLTKEEGISLVCEAICSGIFNDLGSGSNVDICVITKGDKECLRNHQLPNPRTYISSKGYSFPKKTEVLLTKITPLENQVEVIEVGDSMEE</sequence>
<dbReference type="InterPro" id="IPR036396">
    <property type="entry name" value="Cyt_P450_sf"/>
</dbReference>
<gene>
    <name evidence="21" type="ORF">WN944_020212</name>
</gene>
<dbReference type="InterPro" id="IPR023333">
    <property type="entry name" value="Proteasome_suB-type"/>
</dbReference>
<evidence type="ECO:0000256" key="3">
    <source>
        <dbReference type="ARBA" id="ARBA00002000"/>
    </source>
</evidence>
<comment type="subunit">
    <text evidence="6">Component of the 20S core complex of the 26S proteasome. The 26S proteasome is composed of a core protease (CP), known as the 20S proteasome, capped at one or both ends by the 19S regulatory particle (RP/PA700). The 20S proteasome core is composed of 28 subunits that are arranged in four stacked rings, resulting in a barrel-shaped structure. The two end rings are each formed by seven alpha subunits, and the two central rings are each formed by seven beta subunits. The catalytic chamber with the active sites is on the inside of the barrel.</text>
</comment>
<evidence type="ECO:0000256" key="4">
    <source>
        <dbReference type="ARBA" id="ARBA00004123"/>
    </source>
</evidence>
<dbReference type="InterPro" id="IPR029055">
    <property type="entry name" value="Ntn_hydrolases_N"/>
</dbReference>
<name>A0AAP0QEP5_9ROSI</name>
<comment type="catalytic activity">
    <reaction evidence="1">
        <text>Cleavage of peptide bonds with very broad specificity.</text>
        <dbReference type="EC" id="3.4.25.1"/>
    </reaction>
</comment>
<proteinExistence type="inferred from homology"/>
<comment type="subcellular location">
    <subcellularLocation>
        <location evidence="4">Nucleus</location>
    </subcellularLocation>
</comment>
<evidence type="ECO:0000256" key="8">
    <source>
        <dbReference type="ARBA" id="ARBA00022490"/>
    </source>
</evidence>
<dbReference type="PROSITE" id="PS00854">
    <property type="entry name" value="PROTEASOME_BETA_1"/>
    <property type="match status" value="1"/>
</dbReference>
<evidence type="ECO:0000256" key="2">
    <source>
        <dbReference type="ARBA" id="ARBA00001971"/>
    </source>
</evidence>
<evidence type="ECO:0000256" key="18">
    <source>
        <dbReference type="ARBA" id="ARBA00023242"/>
    </source>
</evidence>
<dbReference type="InterPro" id="IPR016050">
    <property type="entry name" value="Proteasome_bsu_CS"/>
</dbReference>
<accession>A0AAP0QEP5</accession>
<dbReference type="Gene3D" id="3.60.20.10">
    <property type="entry name" value="Glutamine Phosphoribosylpyrophosphate, subunit 1, domain 1"/>
    <property type="match status" value="1"/>
</dbReference>
<dbReference type="InterPro" id="IPR017972">
    <property type="entry name" value="Cyt_P450_CS"/>
</dbReference>
<keyword evidence="14" id="KW-0647">Proteasome</keyword>
<dbReference type="GO" id="GO:0005634">
    <property type="term" value="C:nucleus"/>
    <property type="evidence" value="ECO:0007669"/>
    <property type="project" value="UniProtKB-SubCell"/>
</dbReference>
<dbReference type="SUPFAM" id="SSF48264">
    <property type="entry name" value="Cytochrome P450"/>
    <property type="match status" value="1"/>
</dbReference>
<evidence type="ECO:0000256" key="10">
    <source>
        <dbReference type="ARBA" id="ARBA00022670"/>
    </source>
</evidence>
<dbReference type="PROSITE" id="PS51476">
    <property type="entry name" value="PROTEASOME_BETA_2"/>
    <property type="match status" value="1"/>
</dbReference>
<keyword evidence="15" id="KW-0560">Oxidoreductase</keyword>
<evidence type="ECO:0000256" key="9">
    <source>
        <dbReference type="ARBA" id="ARBA00022617"/>
    </source>
</evidence>
<keyword evidence="12 20" id="KW-0479">Metal-binding</keyword>
<dbReference type="GO" id="GO:0005839">
    <property type="term" value="C:proteasome core complex"/>
    <property type="evidence" value="ECO:0007669"/>
    <property type="project" value="InterPro"/>
</dbReference>
<comment type="similarity">
    <text evidence="5">Belongs to the cytochrome P450 family.</text>
</comment>
<dbReference type="Gene3D" id="1.10.630.10">
    <property type="entry name" value="Cytochrome P450"/>
    <property type="match status" value="1"/>
</dbReference>
<evidence type="ECO:0000256" key="1">
    <source>
        <dbReference type="ARBA" id="ARBA00001198"/>
    </source>
</evidence>
<dbReference type="InterPro" id="IPR001128">
    <property type="entry name" value="Cyt_P450"/>
</dbReference>
<dbReference type="EMBL" id="JBCGBO010000007">
    <property type="protein sequence ID" value="KAK9188807.1"/>
    <property type="molecule type" value="Genomic_DNA"/>
</dbReference>
<keyword evidence="22" id="KW-1185">Reference proteome</keyword>
<evidence type="ECO:0000256" key="13">
    <source>
        <dbReference type="ARBA" id="ARBA00022801"/>
    </source>
</evidence>
<keyword evidence="9 20" id="KW-0349">Heme</keyword>
<evidence type="ECO:0000313" key="21">
    <source>
        <dbReference type="EMBL" id="KAK9188807.1"/>
    </source>
</evidence>
<dbReference type="SUPFAM" id="SSF56235">
    <property type="entry name" value="N-terminal nucleophile aminohydrolases (Ntn hydrolases)"/>
    <property type="match status" value="1"/>
</dbReference>
<reference evidence="21 22" key="1">
    <citation type="submission" date="2024-05" db="EMBL/GenBank/DDBJ databases">
        <title>Haplotype-resolved chromosome-level genome assembly of Huyou (Citrus changshanensis).</title>
        <authorList>
            <person name="Miao C."/>
            <person name="Chen W."/>
            <person name="Wu Y."/>
            <person name="Wang L."/>
            <person name="Zhao S."/>
            <person name="Grierson D."/>
            <person name="Xu C."/>
            <person name="Chen K."/>
        </authorList>
    </citation>
    <scope>NUCLEOTIDE SEQUENCE [LARGE SCALE GENOMIC DNA]</scope>
    <source>
        <strain evidence="21">01-14</strain>
        <tissue evidence="21">Leaf</tissue>
    </source>
</reference>
<keyword evidence="16 20" id="KW-0408">Iron</keyword>
<dbReference type="GO" id="GO:0005506">
    <property type="term" value="F:iron ion binding"/>
    <property type="evidence" value="ECO:0007669"/>
    <property type="project" value="InterPro"/>
</dbReference>
<dbReference type="GO" id="GO:0051603">
    <property type="term" value="P:proteolysis involved in protein catabolic process"/>
    <property type="evidence" value="ECO:0007669"/>
    <property type="project" value="InterPro"/>
</dbReference>
<keyword evidence="11" id="KW-0888">Threonine protease</keyword>
<evidence type="ECO:0000256" key="16">
    <source>
        <dbReference type="ARBA" id="ARBA00023004"/>
    </source>
</evidence>
<keyword evidence="10" id="KW-0645">Protease</keyword>
<comment type="function">
    <text evidence="3">The proteasome is a multicatalytic proteinase complex which is characterized by its ability to cleave peptides with Arg, Phe, Tyr, Leu, and Glu adjacent to the leaving group at neutral or slightly basic pH. The proteasome has an ATP-dependent proteolytic activity.</text>
</comment>
<evidence type="ECO:0000256" key="6">
    <source>
        <dbReference type="ARBA" id="ARBA00011517"/>
    </source>
</evidence>
<dbReference type="PRINTS" id="PR00385">
    <property type="entry name" value="P450"/>
</dbReference>
<dbReference type="Pfam" id="PF00227">
    <property type="entry name" value="Proteasome"/>
    <property type="match status" value="1"/>
</dbReference>
<evidence type="ECO:0000256" key="15">
    <source>
        <dbReference type="ARBA" id="ARBA00023002"/>
    </source>
</evidence>
<dbReference type="CDD" id="cd03763">
    <property type="entry name" value="proteasome_beta_type_7"/>
    <property type="match status" value="1"/>
</dbReference>
<dbReference type="EC" id="3.4.25.1" evidence="7"/>
<dbReference type="PRINTS" id="PR00463">
    <property type="entry name" value="EP450I"/>
</dbReference>
<dbReference type="CDD" id="cd11064">
    <property type="entry name" value="CYP86A"/>
    <property type="match status" value="1"/>
</dbReference>
<comment type="cofactor">
    <cofactor evidence="2 20">
        <name>heme</name>
        <dbReference type="ChEBI" id="CHEBI:30413"/>
    </cofactor>
</comment>
<comment type="caution">
    <text evidence="21">The sequence shown here is derived from an EMBL/GenBank/DDBJ whole genome shotgun (WGS) entry which is preliminary data.</text>
</comment>
<dbReference type="FunFam" id="3.60.20.10:FF:000005">
    <property type="entry name" value="Proteasome subunit beta type-2"/>
    <property type="match status" value="1"/>
</dbReference>
<dbReference type="PROSITE" id="PS00086">
    <property type="entry name" value="CYTOCHROME_P450"/>
    <property type="match status" value="1"/>
</dbReference>
<dbReference type="Proteomes" id="UP001428341">
    <property type="component" value="Unassembled WGS sequence"/>
</dbReference>
<dbReference type="AlphaFoldDB" id="A0AAP0QEP5"/>
<evidence type="ECO:0000256" key="20">
    <source>
        <dbReference type="PIRSR" id="PIRSR602401-1"/>
    </source>
</evidence>
<keyword evidence="8" id="KW-0963">Cytoplasm</keyword>
<dbReference type="PANTHER" id="PTHR24296">
    <property type="entry name" value="CYTOCHROME P450"/>
    <property type="match status" value="1"/>
</dbReference>
<keyword evidence="13" id="KW-0378">Hydrolase</keyword>
<evidence type="ECO:0000256" key="19">
    <source>
        <dbReference type="ARBA" id="ARBA00075921"/>
    </source>
</evidence>
<evidence type="ECO:0000256" key="14">
    <source>
        <dbReference type="ARBA" id="ARBA00022942"/>
    </source>
</evidence>
<dbReference type="Pfam" id="PF00067">
    <property type="entry name" value="p450"/>
    <property type="match status" value="1"/>
</dbReference>
<keyword evidence="17" id="KW-0503">Monooxygenase</keyword>
<protein>
    <recommendedName>
        <fullName evidence="7">proteasome endopeptidase complex</fullName>
        <ecNumber evidence="7">3.4.25.1</ecNumber>
    </recommendedName>
    <alternativeName>
        <fullName evidence="19">Proteasome subunit beta type-2</fullName>
    </alternativeName>
</protein>
<evidence type="ECO:0000256" key="7">
    <source>
        <dbReference type="ARBA" id="ARBA00012039"/>
    </source>
</evidence>